<dbReference type="NCBIfam" id="TIGR00778">
    <property type="entry name" value="ahpD_dom"/>
    <property type="match status" value="1"/>
</dbReference>
<dbReference type="AlphaFoldDB" id="A0AA49GRQ5"/>
<sequence>MEKRIQIDAIEPAAFKAMYALEGYLQTSQLSRTHKELIKIRASQLNGCAFCIDMHTKDALKYGETPQRIFLLDAWRETDLFTDEERVLLQVTEEVTLIHQGGLSADTYQKALNAFGENYLSQIIMAITTINMWNRIAISTHKPIAD</sequence>
<dbReference type="Pfam" id="PF02627">
    <property type="entry name" value="CMD"/>
    <property type="match status" value="1"/>
</dbReference>
<organism evidence="2">
    <name type="scientific">Roseihalotalea indica</name>
    <dbReference type="NCBI Taxonomy" id="2867963"/>
    <lineage>
        <taxon>Bacteria</taxon>
        <taxon>Pseudomonadati</taxon>
        <taxon>Bacteroidota</taxon>
        <taxon>Cytophagia</taxon>
        <taxon>Cytophagales</taxon>
        <taxon>Catalimonadaceae</taxon>
        <taxon>Roseihalotalea</taxon>
    </lineage>
</organism>
<dbReference type="InterPro" id="IPR004675">
    <property type="entry name" value="AhpD_core"/>
</dbReference>
<dbReference type="GO" id="GO:0051920">
    <property type="term" value="F:peroxiredoxin activity"/>
    <property type="evidence" value="ECO:0007669"/>
    <property type="project" value="InterPro"/>
</dbReference>
<evidence type="ECO:0000259" key="1">
    <source>
        <dbReference type="Pfam" id="PF02627"/>
    </source>
</evidence>
<dbReference type="Gene3D" id="1.20.1290.10">
    <property type="entry name" value="AhpD-like"/>
    <property type="match status" value="1"/>
</dbReference>
<dbReference type="InterPro" id="IPR003779">
    <property type="entry name" value="CMD-like"/>
</dbReference>
<dbReference type="EMBL" id="CP120682">
    <property type="protein sequence ID" value="WKN38283.1"/>
    <property type="molecule type" value="Genomic_DNA"/>
</dbReference>
<name>A0AA49GRQ5_9BACT</name>
<proteinExistence type="predicted"/>
<dbReference type="PANTHER" id="PTHR35446">
    <property type="entry name" value="SI:CH211-175M2.5"/>
    <property type="match status" value="1"/>
</dbReference>
<reference evidence="2" key="2">
    <citation type="journal article" date="2024" name="Antonie Van Leeuwenhoek">
        <title>Roseihalotalea indica gen. nov., sp. nov., a halophilic Bacteroidetes from mesopelagic Southwest Indian Ocean with higher carbohydrate metabolic potential.</title>
        <authorList>
            <person name="Chen B."/>
            <person name="Zhang M."/>
            <person name="Lin D."/>
            <person name="Ye J."/>
            <person name="Tang K."/>
        </authorList>
    </citation>
    <scope>NUCLEOTIDE SEQUENCE</scope>
    <source>
        <strain evidence="2">TK19036</strain>
    </source>
</reference>
<gene>
    <name evidence="2" type="ORF">K4G66_06155</name>
</gene>
<feature type="domain" description="Carboxymuconolactone decarboxylase-like" evidence="1">
    <location>
        <begin position="12"/>
        <end position="94"/>
    </location>
</feature>
<evidence type="ECO:0000313" key="2">
    <source>
        <dbReference type="EMBL" id="WKN38283.1"/>
    </source>
</evidence>
<dbReference type="InterPro" id="IPR029032">
    <property type="entry name" value="AhpD-like"/>
</dbReference>
<dbReference type="SUPFAM" id="SSF69118">
    <property type="entry name" value="AhpD-like"/>
    <property type="match status" value="1"/>
</dbReference>
<protein>
    <submittedName>
        <fullName evidence="2">Carboxymuconolactone decarboxylase family protein</fullName>
    </submittedName>
</protein>
<dbReference type="PANTHER" id="PTHR35446:SF2">
    <property type="entry name" value="CARBOXYMUCONOLACTONE DECARBOXYLASE-LIKE DOMAIN-CONTAINING PROTEIN"/>
    <property type="match status" value="1"/>
</dbReference>
<reference evidence="2" key="1">
    <citation type="journal article" date="2023" name="Comput. Struct. Biotechnol. J.">
        <title>Discovery of a novel marine Bacteroidetes with a rich repertoire of carbohydrate-active enzymes.</title>
        <authorList>
            <person name="Chen B."/>
            <person name="Liu G."/>
            <person name="Chen Q."/>
            <person name="Wang H."/>
            <person name="Liu L."/>
            <person name="Tang K."/>
        </authorList>
    </citation>
    <scope>NUCLEOTIDE SEQUENCE</scope>
    <source>
        <strain evidence="2">TK19036</strain>
    </source>
</reference>
<accession>A0AA49GRQ5</accession>